<accession>A0AAW2ZGN8</accession>
<feature type="compositionally biased region" description="Basic and acidic residues" evidence="1">
    <location>
        <begin position="328"/>
        <end position="343"/>
    </location>
</feature>
<gene>
    <name evidence="2" type="ORF">AKO1_013435</name>
</gene>
<organism evidence="2 3">
    <name type="scientific">Acrasis kona</name>
    <dbReference type="NCBI Taxonomy" id="1008807"/>
    <lineage>
        <taxon>Eukaryota</taxon>
        <taxon>Discoba</taxon>
        <taxon>Heterolobosea</taxon>
        <taxon>Tetramitia</taxon>
        <taxon>Eutetramitia</taxon>
        <taxon>Acrasidae</taxon>
        <taxon>Acrasis</taxon>
    </lineage>
</organism>
<dbReference type="Proteomes" id="UP001431209">
    <property type="component" value="Unassembled WGS sequence"/>
</dbReference>
<feature type="compositionally biased region" description="Low complexity" evidence="1">
    <location>
        <begin position="207"/>
        <end position="216"/>
    </location>
</feature>
<feature type="compositionally biased region" description="Polar residues" evidence="1">
    <location>
        <begin position="193"/>
        <end position="206"/>
    </location>
</feature>
<feature type="compositionally biased region" description="Low complexity" evidence="1">
    <location>
        <begin position="291"/>
        <end position="302"/>
    </location>
</feature>
<feature type="compositionally biased region" description="Acidic residues" evidence="1">
    <location>
        <begin position="259"/>
        <end position="270"/>
    </location>
</feature>
<feature type="compositionally biased region" description="Polar residues" evidence="1">
    <location>
        <begin position="224"/>
        <end position="238"/>
    </location>
</feature>
<evidence type="ECO:0000313" key="2">
    <source>
        <dbReference type="EMBL" id="KAL0488951.1"/>
    </source>
</evidence>
<dbReference type="AlphaFoldDB" id="A0AAW2ZGN8"/>
<reference evidence="2 3" key="1">
    <citation type="submission" date="2024-03" db="EMBL/GenBank/DDBJ databases">
        <title>The Acrasis kona genome and developmental transcriptomes reveal deep origins of eukaryotic multicellular pathways.</title>
        <authorList>
            <person name="Sheikh S."/>
            <person name="Fu C.-J."/>
            <person name="Brown M.W."/>
            <person name="Baldauf S.L."/>
        </authorList>
    </citation>
    <scope>NUCLEOTIDE SEQUENCE [LARGE SCALE GENOMIC DNA]</scope>
    <source>
        <strain evidence="2 3">ATCC MYA-3509</strain>
    </source>
</reference>
<proteinExistence type="predicted"/>
<keyword evidence="3" id="KW-1185">Reference proteome</keyword>
<evidence type="ECO:0000313" key="3">
    <source>
        <dbReference type="Proteomes" id="UP001431209"/>
    </source>
</evidence>
<dbReference type="EMBL" id="JAOPGA020001501">
    <property type="protein sequence ID" value="KAL0488951.1"/>
    <property type="molecule type" value="Genomic_DNA"/>
</dbReference>
<name>A0AAW2ZGN8_9EUKA</name>
<evidence type="ECO:0000256" key="1">
    <source>
        <dbReference type="SAM" id="MobiDB-lite"/>
    </source>
</evidence>
<feature type="region of interest" description="Disordered" evidence="1">
    <location>
        <begin position="23"/>
        <end position="42"/>
    </location>
</feature>
<protein>
    <submittedName>
        <fullName evidence="2">Developmentally-regulated protein</fullName>
    </submittedName>
</protein>
<feature type="compositionally biased region" description="Polar residues" evidence="1">
    <location>
        <begin position="121"/>
        <end position="135"/>
    </location>
</feature>
<comment type="caution">
    <text evidence="2">The sequence shown here is derived from an EMBL/GenBank/DDBJ whole genome shotgun (WGS) entry which is preliminary data.</text>
</comment>
<feature type="region of interest" description="Disordered" evidence="1">
    <location>
        <begin position="121"/>
        <end position="352"/>
    </location>
</feature>
<feature type="region of interest" description="Disordered" evidence="1">
    <location>
        <begin position="53"/>
        <end position="85"/>
    </location>
</feature>
<sequence length="352" mass="39074">MKPQPLHMKNLKILPSLYQRYLEKDTSDSQEPFGGEQSPCTPTDALQTVFQVCPPTPTKTPSNVKSKTLKKKAKPVPHPVFVPPQQENIDPAELRFSFSITPKKPSPAAKRKFELLQRNTNQSPLTISNTYQSTHESPKVTLTPGRPTSAKSRRLFEQQQQNRSRVQADDDEMVLLTPTFGDNNGMDLDGTMTPPTNGCPQQSIFSTPTFTPKKTPYSGRKEIGTSSPTQRGVITSPPSLDLFQDDEEDNPSTHLSFVDSEDEDVDEDEFTSNSTSDREDEFEVSLGVENSQTPMPSSTPPSAAIGFESQLFKPSTPASNMVPFRLTNDSHRHDNPFSPERHVLSALQQSGQ</sequence>